<protein>
    <submittedName>
        <fullName evidence="3">Uncharacterized protein</fullName>
    </submittedName>
</protein>
<keyword evidence="2" id="KW-1133">Transmembrane helix</keyword>
<keyword evidence="2" id="KW-0812">Transmembrane</keyword>
<feature type="transmembrane region" description="Helical" evidence="2">
    <location>
        <begin position="110"/>
        <end position="143"/>
    </location>
</feature>
<organism evidence="3 4">
    <name type="scientific">Mugilogobius chulae</name>
    <name type="common">yellowstripe goby</name>
    <dbReference type="NCBI Taxonomy" id="88201"/>
    <lineage>
        <taxon>Eukaryota</taxon>
        <taxon>Metazoa</taxon>
        <taxon>Chordata</taxon>
        <taxon>Craniata</taxon>
        <taxon>Vertebrata</taxon>
        <taxon>Euteleostomi</taxon>
        <taxon>Actinopterygii</taxon>
        <taxon>Neopterygii</taxon>
        <taxon>Teleostei</taxon>
        <taxon>Neoteleostei</taxon>
        <taxon>Acanthomorphata</taxon>
        <taxon>Gobiaria</taxon>
        <taxon>Gobiiformes</taxon>
        <taxon>Gobioidei</taxon>
        <taxon>Gobiidae</taxon>
        <taxon>Gobionellinae</taxon>
        <taxon>Mugilogobius</taxon>
    </lineage>
</organism>
<keyword evidence="2" id="KW-0472">Membrane</keyword>
<feature type="region of interest" description="Disordered" evidence="1">
    <location>
        <begin position="36"/>
        <end position="55"/>
    </location>
</feature>
<keyword evidence="4" id="KW-1185">Reference proteome</keyword>
<dbReference type="Proteomes" id="UP001460270">
    <property type="component" value="Unassembled WGS sequence"/>
</dbReference>
<gene>
    <name evidence="3" type="ORF">WMY93_002111</name>
</gene>
<accession>A0AAW0PTH3</accession>
<evidence type="ECO:0000256" key="1">
    <source>
        <dbReference type="SAM" id="MobiDB-lite"/>
    </source>
</evidence>
<proteinExistence type="predicted"/>
<feature type="region of interest" description="Disordered" evidence="1">
    <location>
        <begin position="305"/>
        <end position="336"/>
    </location>
</feature>
<feature type="compositionally biased region" description="Basic and acidic residues" evidence="1">
    <location>
        <begin position="305"/>
        <end position="324"/>
    </location>
</feature>
<dbReference type="AlphaFoldDB" id="A0AAW0PTH3"/>
<comment type="caution">
    <text evidence="3">The sequence shown here is derived from an EMBL/GenBank/DDBJ whole genome shotgun (WGS) entry which is preliminary data.</text>
</comment>
<reference evidence="4" key="1">
    <citation type="submission" date="2024-04" db="EMBL/GenBank/DDBJ databases">
        <title>Salinicola lusitanus LLJ914,a marine bacterium isolated from the Okinawa Trough.</title>
        <authorList>
            <person name="Li J."/>
        </authorList>
    </citation>
    <scope>NUCLEOTIDE SEQUENCE [LARGE SCALE GENOMIC DNA]</scope>
</reference>
<sequence length="336" mass="36680">MLPPPNPEKTPILAGYRWTKKSIIRGAVCTRDRVTCSHRTPAQGPEPEPNSHSRPQLLVQRLLRGNTGEPKTGGVACASQVSGNLIQRVHSTRPASTMDLRRAIGACMPLFVLAVLFDITGIILLFLGIFANLLGLWLLWYLGNVPPPYDPLTSVSKSNSIVELARKFSQRLSEKLKTEVMGGGKKAGFVTEDETSPPGTPNLKPGRVTWGKSTAYVNKGYEQDVDGDAEESEDVKRSWTGAGASGAELALWPQSKEVLGSIPSRLGVFLCGVCVGFLQHHEQNVDAPGDEEELEDIKPAIKELDLYPPEEHKDNKMEDLKEDLTSDNMEDANSAL</sequence>
<dbReference type="EMBL" id="JBBPFD010000002">
    <property type="protein sequence ID" value="KAK7938785.1"/>
    <property type="molecule type" value="Genomic_DNA"/>
</dbReference>
<feature type="region of interest" description="Disordered" evidence="1">
    <location>
        <begin position="187"/>
        <end position="207"/>
    </location>
</feature>
<evidence type="ECO:0000256" key="2">
    <source>
        <dbReference type="SAM" id="Phobius"/>
    </source>
</evidence>
<name>A0AAW0PTH3_9GOBI</name>
<evidence type="ECO:0000313" key="3">
    <source>
        <dbReference type="EMBL" id="KAK7938785.1"/>
    </source>
</evidence>
<evidence type="ECO:0000313" key="4">
    <source>
        <dbReference type="Proteomes" id="UP001460270"/>
    </source>
</evidence>